<comment type="caution">
    <text evidence="2">The sequence shown here is derived from an EMBL/GenBank/DDBJ whole genome shotgun (WGS) entry which is preliminary data.</text>
</comment>
<name>A0A561QCG7_9HYPH</name>
<evidence type="ECO:0000313" key="2">
    <source>
        <dbReference type="EMBL" id="TWF48057.1"/>
    </source>
</evidence>
<gene>
    <name evidence="2" type="ORF">FHW37_109120</name>
</gene>
<sequence>MTATSSYPRRRRAVARVAVKAVPSLPMVVGLYFLSMGLLSLALALHRA</sequence>
<reference evidence="2 3" key="1">
    <citation type="submission" date="2019-06" db="EMBL/GenBank/DDBJ databases">
        <title>Sorghum-associated microbial communities from plants grown in Nebraska, USA.</title>
        <authorList>
            <person name="Schachtman D."/>
        </authorList>
    </citation>
    <scope>NUCLEOTIDE SEQUENCE [LARGE SCALE GENOMIC DNA]</scope>
    <source>
        <strain evidence="2 3">1225</strain>
    </source>
</reference>
<keyword evidence="1" id="KW-0472">Membrane</keyword>
<accession>A0A561QCG7</accession>
<evidence type="ECO:0000313" key="3">
    <source>
        <dbReference type="Proteomes" id="UP000320653"/>
    </source>
</evidence>
<keyword evidence="3" id="KW-1185">Reference proteome</keyword>
<evidence type="ECO:0000256" key="1">
    <source>
        <dbReference type="SAM" id="Phobius"/>
    </source>
</evidence>
<dbReference type="Proteomes" id="UP000320653">
    <property type="component" value="Unassembled WGS sequence"/>
</dbReference>
<protein>
    <submittedName>
        <fullName evidence="2">Uncharacterized protein</fullName>
    </submittedName>
</protein>
<organism evidence="2 3">
    <name type="scientific">Neorhizobium alkalisoli</name>
    <dbReference type="NCBI Taxonomy" id="528178"/>
    <lineage>
        <taxon>Bacteria</taxon>
        <taxon>Pseudomonadati</taxon>
        <taxon>Pseudomonadota</taxon>
        <taxon>Alphaproteobacteria</taxon>
        <taxon>Hyphomicrobiales</taxon>
        <taxon>Rhizobiaceae</taxon>
        <taxon>Rhizobium/Agrobacterium group</taxon>
        <taxon>Neorhizobium</taxon>
    </lineage>
</organism>
<feature type="transmembrane region" description="Helical" evidence="1">
    <location>
        <begin position="21"/>
        <end position="45"/>
    </location>
</feature>
<dbReference type="EMBL" id="VIWP01000009">
    <property type="protein sequence ID" value="TWF48057.1"/>
    <property type="molecule type" value="Genomic_DNA"/>
</dbReference>
<keyword evidence="1" id="KW-0812">Transmembrane</keyword>
<keyword evidence="1" id="KW-1133">Transmembrane helix</keyword>
<proteinExistence type="predicted"/>
<dbReference type="AlphaFoldDB" id="A0A561QCG7"/>